<feature type="domain" description="Enoyl reductase (ER)" evidence="1">
    <location>
        <begin position="13"/>
        <end position="313"/>
    </location>
</feature>
<reference evidence="2" key="1">
    <citation type="submission" date="2022-09" db="EMBL/GenBank/DDBJ databases">
        <authorList>
            <person name="Li Z.-J."/>
        </authorList>
    </citation>
    <scope>NUCLEOTIDE SEQUENCE</scope>
    <source>
        <strain evidence="2">TGB11</strain>
    </source>
</reference>
<dbReference type="Proteomes" id="UP001164748">
    <property type="component" value="Chromosome"/>
</dbReference>
<dbReference type="SUPFAM" id="SSF50129">
    <property type="entry name" value="GroES-like"/>
    <property type="match status" value="1"/>
</dbReference>
<dbReference type="CDD" id="cd05289">
    <property type="entry name" value="MDR_like_2"/>
    <property type="match status" value="1"/>
</dbReference>
<dbReference type="Gene3D" id="3.40.50.720">
    <property type="entry name" value="NAD(P)-binding Rossmann-like Domain"/>
    <property type="match status" value="1"/>
</dbReference>
<dbReference type="EMBL" id="CP114588">
    <property type="protein sequence ID" value="WBA09157.1"/>
    <property type="molecule type" value="Genomic_DNA"/>
</dbReference>
<dbReference type="Pfam" id="PF08240">
    <property type="entry name" value="ADH_N"/>
    <property type="match status" value="1"/>
</dbReference>
<dbReference type="InterPro" id="IPR036291">
    <property type="entry name" value="NAD(P)-bd_dom_sf"/>
</dbReference>
<dbReference type="InterPro" id="IPR011032">
    <property type="entry name" value="GroES-like_sf"/>
</dbReference>
<dbReference type="SUPFAM" id="SSF51735">
    <property type="entry name" value="NAD(P)-binding Rossmann-fold domains"/>
    <property type="match status" value="1"/>
</dbReference>
<accession>A0AA47KLS4</accession>
<dbReference type="PANTHER" id="PTHR11695">
    <property type="entry name" value="ALCOHOL DEHYDROGENASE RELATED"/>
    <property type="match status" value="1"/>
</dbReference>
<gene>
    <name evidence="2" type="ORF">N8M53_02760</name>
</gene>
<dbReference type="Gene3D" id="3.90.180.10">
    <property type="entry name" value="Medium-chain alcohol dehydrogenases, catalytic domain"/>
    <property type="match status" value="1"/>
</dbReference>
<dbReference type="AlphaFoldDB" id="A0AA47KLS4"/>
<dbReference type="PANTHER" id="PTHR11695:SF294">
    <property type="entry name" value="RETICULON-4-INTERACTING PROTEIN 1, MITOCHONDRIAL"/>
    <property type="match status" value="1"/>
</dbReference>
<dbReference type="RefSeq" id="WP_269579400.1">
    <property type="nucleotide sequence ID" value="NZ_CP114588.1"/>
</dbReference>
<evidence type="ECO:0000313" key="2">
    <source>
        <dbReference type="EMBL" id="WBA09157.1"/>
    </source>
</evidence>
<evidence type="ECO:0000313" key="3">
    <source>
        <dbReference type="Proteomes" id="UP001164748"/>
    </source>
</evidence>
<dbReference type="Pfam" id="PF13602">
    <property type="entry name" value="ADH_zinc_N_2"/>
    <property type="match status" value="1"/>
</dbReference>
<dbReference type="InterPro" id="IPR050700">
    <property type="entry name" value="YIM1/Zinc_Alcohol_DH_Fams"/>
</dbReference>
<dbReference type="InterPro" id="IPR020843">
    <property type="entry name" value="ER"/>
</dbReference>
<name>A0AA47KLS4_9GAMM</name>
<sequence>MSNNLSLAITEFGAPEVLTPVNRPIPSPSEEQVLIQVKAAGVNPIDAKTRAGLGWAAEHNQDKLPWVPGYDVAGVVVANGTNESKFDVGDRVAGMVGFPTEGGGYSQYVVADAGLLSTVPPSVPMVDAAAVPLAGLTAWQALEHGKLVRDEKVLILAGAGGVGHLAVQLAVRLGAQVYATASENNHAFLRQLDATPIDYHQAHWATANGEFDLVIDLVGGDAAIDALASLKTGGRIVTVPTNTRDTITSAAAERGLKATGMLVDPNTWQTQRLLDMLDQGDLKIDIAAVYPLEQGAQAHKALETGHTRGKRVLEMPSG</sequence>
<dbReference type="SMART" id="SM00829">
    <property type="entry name" value="PKS_ER"/>
    <property type="match status" value="1"/>
</dbReference>
<dbReference type="InterPro" id="IPR013154">
    <property type="entry name" value="ADH-like_N"/>
</dbReference>
<protein>
    <submittedName>
        <fullName evidence="2">NADP-dependent oxidoreductase</fullName>
    </submittedName>
</protein>
<dbReference type="GO" id="GO:0016491">
    <property type="term" value="F:oxidoreductase activity"/>
    <property type="evidence" value="ECO:0007669"/>
    <property type="project" value="InterPro"/>
</dbReference>
<proteinExistence type="predicted"/>
<organism evidence="2 3">
    <name type="scientific">Salinivibrio kushneri</name>
    <dbReference type="NCBI Taxonomy" id="1908198"/>
    <lineage>
        <taxon>Bacteria</taxon>
        <taxon>Pseudomonadati</taxon>
        <taxon>Pseudomonadota</taxon>
        <taxon>Gammaproteobacteria</taxon>
        <taxon>Vibrionales</taxon>
        <taxon>Vibrionaceae</taxon>
        <taxon>Salinivibrio</taxon>
    </lineage>
</organism>
<evidence type="ECO:0000259" key="1">
    <source>
        <dbReference type="SMART" id="SM00829"/>
    </source>
</evidence>